<name>A0ACC0KHR1_CHOFU</name>
<protein>
    <submittedName>
        <fullName evidence="1">Uncharacterized protein</fullName>
    </submittedName>
</protein>
<gene>
    <name evidence="1" type="ORF">MSG28_004142</name>
</gene>
<comment type="caution">
    <text evidence="1">The sequence shown here is derived from an EMBL/GenBank/DDBJ whole genome shotgun (WGS) entry which is preliminary data.</text>
</comment>
<evidence type="ECO:0000313" key="1">
    <source>
        <dbReference type="EMBL" id="KAI8436004.1"/>
    </source>
</evidence>
<organism evidence="1 2">
    <name type="scientific">Choristoneura fumiferana</name>
    <name type="common">Spruce budworm moth</name>
    <name type="synonym">Archips fumiferana</name>
    <dbReference type="NCBI Taxonomy" id="7141"/>
    <lineage>
        <taxon>Eukaryota</taxon>
        <taxon>Metazoa</taxon>
        <taxon>Ecdysozoa</taxon>
        <taxon>Arthropoda</taxon>
        <taxon>Hexapoda</taxon>
        <taxon>Insecta</taxon>
        <taxon>Pterygota</taxon>
        <taxon>Neoptera</taxon>
        <taxon>Endopterygota</taxon>
        <taxon>Lepidoptera</taxon>
        <taxon>Glossata</taxon>
        <taxon>Ditrysia</taxon>
        <taxon>Tortricoidea</taxon>
        <taxon>Tortricidae</taxon>
        <taxon>Tortricinae</taxon>
        <taxon>Choristoneura</taxon>
    </lineage>
</organism>
<proteinExistence type="predicted"/>
<reference evidence="1 2" key="1">
    <citation type="journal article" date="2022" name="Genome Biol. Evol.">
        <title>The Spruce Budworm Genome: Reconstructing the Evolutionary History of Antifreeze Proteins.</title>
        <authorList>
            <person name="Beliveau C."/>
            <person name="Gagne P."/>
            <person name="Picq S."/>
            <person name="Vernygora O."/>
            <person name="Keeling C.I."/>
            <person name="Pinkney K."/>
            <person name="Doucet D."/>
            <person name="Wen F."/>
            <person name="Johnston J.S."/>
            <person name="Maaroufi H."/>
            <person name="Boyle B."/>
            <person name="Laroche J."/>
            <person name="Dewar K."/>
            <person name="Juretic N."/>
            <person name="Blackburn G."/>
            <person name="Nisole A."/>
            <person name="Brunet B."/>
            <person name="Brandao M."/>
            <person name="Lumley L."/>
            <person name="Duan J."/>
            <person name="Quan G."/>
            <person name="Lucarotti C.J."/>
            <person name="Roe A.D."/>
            <person name="Sperling F.A.H."/>
            <person name="Levesque R.C."/>
            <person name="Cusson M."/>
        </authorList>
    </citation>
    <scope>NUCLEOTIDE SEQUENCE [LARGE SCALE GENOMIC DNA]</scope>
    <source>
        <strain evidence="1">Glfc:IPQL:Cfum</strain>
    </source>
</reference>
<sequence>MEMETENNASQNETEVLFEAHENAPFGIETDTNNAPVVLSPVQIQQEYFENLPDCDWIKYEKSNRNYLLQNVAFALFGSPSSEGELTEVKEIGNVHLEGYSHRQKEQVMRVYDKLCEQSKYTQNDEDVILSVLLVVCARPKPKKFYQLEPADYWVDLHQRNDIDIWCTAVFRIRKCIPTTVGATSCRVYIDEDARVYHDWESYLLNNTQPKCVLIVPENGEYNGTIIGDGAFAVKLTVVPSPNLGIKARVLSSADTASTVASLGALGVLGVAAFTPVAPVVIAGAAVATVSTCLYGLVRSSLHLHDRSSHEQTISPTDAEARGSWLNIAASSVGLAAGAASNLLTRSAAAGTNMTKTGQALAVSVEVLRHANIVTGGAGVVNSLVHIILKYRHGEEPSKLELFQFAAATLFFCHAVMSNRTAQSIIEDAQAKTINEYRTTLRSNRHRKIFDKLSAESRRVSGTIQGNTEVIRGIQNIANKDQYFADVLKINKDINQHKLRISMTADGKVNLNAQHRFIPSELSSLDADGRSQLFTSLGPDTIPAKNVPTKLTPTVSRGYTEAQEENENHLLVGIRPEEVLRIGTYLVRVSASGTENIARLLEDLSQELYANLMTVVFNVLSTLLPQDIAKLRLLSPEEDLVVQIVNFVFNYMKHKRPLGESCAETDNCFEYVLKEFFQEGRVRQDIILMLKDRLMSWIEQEINARHQTYPNRREIICEICKGVQFATIA</sequence>
<keyword evidence="2" id="KW-1185">Reference proteome</keyword>
<dbReference type="Proteomes" id="UP001064048">
    <property type="component" value="Chromosome 6"/>
</dbReference>
<dbReference type="EMBL" id="CM046106">
    <property type="protein sequence ID" value="KAI8436004.1"/>
    <property type="molecule type" value="Genomic_DNA"/>
</dbReference>
<accession>A0ACC0KHR1</accession>
<evidence type="ECO:0000313" key="2">
    <source>
        <dbReference type="Proteomes" id="UP001064048"/>
    </source>
</evidence>